<comment type="caution">
    <text evidence="2">The sequence shown here is derived from an EMBL/GenBank/DDBJ whole genome shotgun (WGS) entry which is preliminary data.</text>
</comment>
<evidence type="ECO:0000313" key="4">
    <source>
        <dbReference type="Proteomes" id="UP000237819"/>
    </source>
</evidence>
<dbReference type="RefSeq" id="WP_105339211.1">
    <property type="nucleotide sequence ID" value="NZ_PUHZ01000026.1"/>
</dbReference>
<organism evidence="2 5">
    <name type="scientific">Blastopirellula marina</name>
    <dbReference type="NCBI Taxonomy" id="124"/>
    <lineage>
        <taxon>Bacteria</taxon>
        <taxon>Pseudomonadati</taxon>
        <taxon>Planctomycetota</taxon>
        <taxon>Planctomycetia</taxon>
        <taxon>Pirellulales</taxon>
        <taxon>Pirellulaceae</taxon>
        <taxon>Blastopirellula</taxon>
    </lineage>
</organism>
<feature type="transmembrane region" description="Helical" evidence="1">
    <location>
        <begin position="76"/>
        <end position="95"/>
    </location>
</feature>
<protein>
    <submittedName>
        <fullName evidence="2">Uncharacterized protein</fullName>
    </submittedName>
</protein>
<evidence type="ECO:0000313" key="2">
    <source>
        <dbReference type="EMBL" id="PQO35441.1"/>
    </source>
</evidence>
<keyword evidence="1" id="KW-0472">Membrane</keyword>
<feature type="transmembrane region" description="Helical" evidence="1">
    <location>
        <begin position="12"/>
        <end position="29"/>
    </location>
</feature>
<dbReference type="Proteomes" id="UP000237819">
    <property type="component" value="Unassembled WGS sequence"/>
</dbReference>
<dbReference type="EMBL" id="PUHZ01000026">
    <property type="protein sequence ID" value="PQO41387.1"/>
    <property type="molecule type" value="Genomic_DNA"/>
</dbReference>
<proteinExistence type="predicted"/>
<sequence length="99" mass="10639">MARKGGDWPLHAIYLGVILLLAGITLKSVESFTLTPTATRLLSRHAGPSTDTAEGALQSMIVENTDQRHMIRPKGWVGWGLLSGGVVLLAHGIILKVKK</sequence>
<evidence type="ECO:0000313" key="3">
    <source>
        <dbReference type="EMBL" id="PQO41387.1"/>
    </source>
</evidence>
<gene>
    <name evidence="3" type="ORF">C5Y93_30180</name>
    <name evidence="2" type="ORF">C5Y98_13855</name>
</gene>
<dbReference type="AlphaFoldDB" id="A0A2S8FTD3"/>
<dbReference type="EMBL" id="PUIB01000015">
    <property type="protein sequence ID" value="PQO35441.1"/>
    <property type="molecule type" value="Genomic_DNA"/>
</dbReference>
<reference evidence="4 5" key="1">
    <citation type="submission" date="2018-02" db="EMBL/GenBank/DDBJ databases">
        <title>Comparative genomes isolates from brazilian mangrove.</title>
        <authorList>
            <person name="Araujo J.E."/>
            <person name="Taketani R.G."/>
            <person name="Silva M.C.P."/>
            <person name="Loureco M.V."/>
            <person name="Andreote F.D."/>
        </authorList>
    </citation>
    <scope>NUCLEOTIDE SEQUENCE [LARGE SCALE GENOMIC DNA]</scope>
    <source>
        <strain evidence="2 5">NAP PRIS-MGV</strain>
        <strain evidence="3 4">Nap-Phe MGV</strain>
    </source>
</reference>
<evidence type="ECO:0000256" key="1">
    <source>
        <dbReference type="SAM" id="Phobius"/>
    </source>
</evidence>
<dbReference type="Proteomes" id="UP000239388">
    <property type="component" value="Unassembled WGS sequence"/>
</dbReference>
<accession>A0A2S8FTD3</accession>
<evidence type="ECO:0000313" key="5">
    <source>
        <dbReference type="Proteomes" id="UP000239388"/>
    </source>
</evidence>
<keyword evidence="1" id="KW-1133">Transmembrane helix</keyword>
<keyword evidence="1" id="KW-0812">Transmembrane</keyword>
<dbReference type="OrthoDB" id="281776at2"/>
<name>A0A2S8FTD3_9BACT</name>